<dbReference type="InterPro" id="IPR017441">
    <property type="entry name" value="Protein_kinase_ATP_BS"/>
</dbReference>
<dbReference type="FunFam" id="1.10.510.10:FF:000590">
    <property type="entry name" value="PR5-like receptor kinase"/>
    <property type="match status" value="1"/>
</dbReference>
<evidence type="ECO:0000256" key="14">
    <source>
        <dbReference type="SAM" id="SignalP"/>
    </source>
</evidence>
<dbReference type="SUPFAM" id="SSF56112">
    <property type="entry name" value="Protein kinase-like (PK-like)"/>
    <property type="match status" value="1"/>
</dbReference>
<dbReference type="PROSITE" id="PS00108">
    <property type="entry name" value="PROTEIN_KINASE_ST"/>
    <property type="match status" value="1"/>
</dbReference>
<feature type="transmembrane region" description="Helical" evidence="13">
    <location>
        <begin position="260"/>
        <end position="282"/>
    </location>
</feature>
<evidence type="ECO:0000256" key="11">
    <source>
        <dbReference type="ARBA" id="ARBA00023180"/>
    </source>
</evidence>
<dbReference type="Pfam" id="PF13947">
    <property type="entry name" value="GUB_WAK_bind"/>
    <property type="match status" value="1"/>
</dbReference>
<evidence type="ECO:0000256" key="9">
    <source>
        <dbReference type="ARBA" id="ARBA00022989"/>
    </source>
</evidence>
<evidence type="ECO:0000313" key="17">
    <source>
        <dbReference type="Proteomes" id="UP001151287"/>
    </source>
</evidence>
<dbReference type="InterPro" id="IPR011009">
    <property type="entry name" value="Kinase-like_dom_sf"/>
</dbReference>
<dbReference type="GO" id="GO:0004674">
    <property type="term" value="F:protein serine/threonine kinase activity"/>
    <property type="evidence" value="ECO:0007669"/>
    <property type="project" value="UniProtKB-KW"/>
</dbReference>
<dbReference type="AlphaFoldDB" id="A0A9Q0HLT7"/>
<keyword evidence="11" id="KW-0325">Glycoprotein</keyword>
<keyword evidence="17" id="KW-1185">Reference proteome</keyword>
<gene>
    <name evidence="16" type="ORF">LUZ63_014814</name>
</gene>
<keyword evidence="3" id="KW-0808">Transferase</keyword>
<evidence type="ECO:0000256" key="3">
    <source>
        <dbReference type="ARBA" id="ARBA00022679"/>
    </source>
</evidence>
<dbReference type="PROSITE" id="PS00107">
    <property type="entry name" value="PROTEIN_KINASE_ATP"/>
    <property type="match status" value="1"/>
</dbReference>
<dbReference type="InterPro" id="IPR025287">
    <property type="entry name" value="WAK_GUB"/>
</dbReference>
<comment type="subcellular location">
    <subcellularLocation>
        <location evidence="1">Membrane</location>
        <topology evidence="1">Single-pass type I membrane protein</topology>
    </subcellularLocation>
</comment>
<organism evidence="16 17">
    <name type="scientific">Rhynchospora breviuscula</name>
    <dbReference type="NCBI Taxonomy" id="2022672"/>
    <lineage>
        <taxon>Eukaryota</taxon>
        <taxon>Viridiplantae</taxon>
        <taxon>Streptophyta</taxon>
        <taxon>Embryophyta</taxon>
        <taxon>Tracheophyta</taxon>
        <taxon>Spermatophyta</taxon>
        <taxon>Magnoliopsida</taxon>
        <taxon>Liliopsida</taxon>
        <taxon>Poales</taxon>
        <taxon>Cyperaceae</taxon>
        <taxon>Cyperoideae</taxon>
        <taxon>Rhynchosporeae</taxon>
        <taxon>Rhynchospora</taxon>
    </lineage>
</organism>
<dbReference type="InterPro" id="IPR008271">
    <property type="entry name" value="Ser/Thr_kinase_AS"/>
</dbReference>
<evidence type="ECO:0000256" key="7">
    <source>
        <dbReference type="ARBA" id="ARBA00022777"/>
    </source>
</evidence>
<evidence type="ECO:0000256" key="4">
    <source>
        <dbReference type="ARBA" id="ARBA00022692"/>
    </source>
</evidence>
<dbReference type="OrthoDB" id="749268at2759"/>
<evidence type="ECO:0000256" key="5">
    <source>
        <dbReference type="ARBA" id="ARBA00022729"/>
    </source>
</evidence>
<evidence type="ECO:0000256" key="6">
    <source>
        <dbReference type="ARBA" id="ARBA00022741"/>
    </source>
</evidence>
<evidence type="ECO:0000256" key="10">
    <source>
        <dbReference type="ARBA" id="ARBA00023136"/>
    </source>
</evidence>
<evidence type="ECO:0000313" key="16">
    <source>
        <dbReference type="EMBL" id="KAJ1690659.1"/>
    </source>
</evidence>
<keyword evidence="8 12" id="KW-0067">ATP-binding</keyword>
<feature type="domain" description="Protein kinase" evidence="15">
    <location>
        <begin position="321"/>
        <end position="607"/>
    </location>
</feature>
<dbReference type="SMART" id="SM00220">
    <property type="entry name" value="S_TKc"/>
    <property type="match status" value="1"/>
</dbReference>
<feature type="binding site" evidence="12">
    <location>
        <position position="349"/>
    </location>
    <ligand>
        <name>ATP</name>
        <dbReference type="ChEBI" id="CHEBI:30616"/>
    </ligand>
</feature>
<evidence type="ECO:0000256" key="12">
    <source>
        <dbReference type="PROSITE-ProRule" id="PRU10141"/>
    </source>
</evidence>
<dbReference type="Gene3D" id="1.10.510.10">
    <property type="entry name" value="Transferase(Phosphotransferase) domain 1"/>
    <property type="match status" value="1"/>
</dbReference>
<sequence length="621" mass="70140">MAAVPIFLFVLFFLQSHIQIALCRKHDTHFFDICPPSRCNDSGPEIRYPYRLDSSPELCGVPGMVLTCSTEGDTVLNLPNFGTTIVQVINYQPFGYVTVRLGNSWPSCLLQNRTMINLTTLLYSPMTTPISLITCPKMLPLNNERDSLTGPVSCLSSPDKYIYVVSAYESMDVIPFGCMMLENGINILRRSYYDVKYDKSISWEVIVDDFLVRRLVTLDWIDFSNITKKCVQCEYKGKRCGYDSTRNEAFCKPHDLNVRAISAISSVIFLLILAIPAALFYFSRKADKERETRLKIERFLVSYRITKPTRYTFKEVKKITKHFKHKLGQGGFGSVYKGELPNGLPVAIKMLEQSKGAGEEFINEVVTIGRIHHVNIVRLLGFCSEQTRRALVYEFMPNDSLEKYIVSRKNGQPLKMDKLLQISIGIARGIEYLHQGCNERILHFDIKPHNILLDENLNPKIADFGLAKLCSKDQSAIAMTAARGTMGYIAPEVYSRNFGTVSYKSDVFSFGMLLIELIAGKKCTDPDIQNQSDVYFPELVYNSLVRGEELQLGVEVTTSDAEIARKIIIVAFWCIQWNPVVRPSMTSVVSMLIGNLQNLEIPPIPFVSSPGLEISTIFGEV</sequence>
<protein>
    <recommendedName>
        <fullName evidence="15">Protein kinase domain-containing protein</fullName>
    </recommendedName>
</protein>
<dbReference type="GO" id="GO:0030247">
    <property type="term" value="F:polysaccharide binding"/>
    <property type="evidence" value="ECO:0007669"/>
    <property type="project" value="InterPro"/>
</dbReference>
<dbReference type="Gene3D" id="3.30.200.20">
    <property type="entry name" value="Phosphorylase Kinase, domain 1"/>
    <property type="match status" value="1"/>
</dbReference>
<accession>A0A9Q0HLT7</accession>
<name>A0A9Q0HLT7_9POAL</name>
<evidence type="ECO:0000256" key="2">
    <source>
        <dbReference type="ARBA" id="ARBA00022527"/>
    </source>
</evidence>
<feature type="signal peptide" evidence="14">
    <location>
        <begin position="1"/>
        <end position="23"/>
    </location>
</feature>
<dbReference type="FunFam" id="3.30.200.20:FF:000178">
    <property type="entry name" value="serine/threonine-protein kinase PBS1-like"/>
    <property type="match status" value="1"/>
</dbReference>
<evidence type="ECO:0000256" key="13">
    <source>
        <dbReference type="SAM" id="Phobius"/>
    </source>
</evidence>
<evidence type="ECO:0000259" key="15">
    <source>
        <dbReference type="PROSITE" id="PS50011"/>
    </source>
</evidence>
<dbReference type="Pfam" id="PF00069">
    <property type="entry name" value="Pkinase"/>
    <property type="match status" value="1"/>
</dbReference>
<reference evidence="16" key="1">
    <citation type="journal article" date="2022" name="Cell">
        <title>Repeat-based holocentromeres influence genome architecture and karyotype evolution.</title>
        <authorList>
            <person name="Hofstatter P.G."/>
            <person name="Thangavel G."/>
            <person name="Lux T."/>
            <person name="Neumann P."/>
            <person name="Vondrak T."/>
            <person name="Novak P."/>
            <person name="Zhang M."/>
            <person name="Costa L."/>
            <person name="Castellani M."/>
            <person name="Scott A."/>
            <person name="Toegelov H."/>
            <person name="Fuchs J."/>
            <person name="Mata-Sucre Y."/>
            <person name="Dias Y."/>
            <person name="Vanzela A.L.L."/>
            <person name="Huettel B."/>
            <person name="Almeida C.C.S."/>
            <person name="Simkova H."/>
            <person name="Souza G."/>
            <person name="Pedrosa-Harand A."/>
            <person name="Macas J."/>
            <person name="Mayer K.F.X."/>
            <person name="Houben A."/>
            <person name="Marques A."/>
        </authorList>
    </citation>
    <scope>NUCLEOTIDE SEQUENCE</scope>
    <source>
        <strain evidence="16">RhyBre1mFocal</strain>
    </source>
</reference>
<dbReference type="GO" id="GO:0005524">
    <property type="term" value="F:ATP binding"/>
    <property type="evidence" value="ECO:0007669"/>
    <property type="project" value="UniProtKB-UniRule"/>
</dbReference>
<evidence type="ECO:0000256" key="8">
    <source>
        <dbReference type="ARBA" id="ARBA00022840"/>
    </source>
</evidence>
<dbReference type="Proteomes" id="UP001151287">
    <property type="component" value="Unassembled WGS sequence"/>
</dbReference>
<keyword evidence="6 12" id="KW-0547">Nucleotide-binding</keyword>
<dbReference type="InterPro" id="IPR045874">
    <property type="entry name" value="LRK10/LRL21-25-like"/>
</dbReference>
<dbReference type="InterPro" id="IPR000719">
    <property type="entry name" value="Prot_kinase_dom"/>
</dbReference>
<keyword evidence="7" id="KW-0418">Kinase</keyword>
<proteinExistence type="predicted"/>
<dbReference type="GO" id="GO:0016020">
    <property type="term" value="C:membrane"/>
    <property type="evidence" value="ECO:0007669"/>
    <property type="project" value="UniProtKB-SubCell"/>
</dbReference>
<dbReference type="PANTHER" id="PTHR27009">
    <property type="entry name" value="RUST RESISTANCE KINASE LR10-RELATED"/>
    <property type="match status" value="1"/>
</dbReference>
<dbReference type="PROSITE" id="PS50011">
    <property type="entry name" value="PROTEIN_KINASE_DOM"/>
    <property type="match status" value="1"/>
</dbReference>
<keyword evidence="10 13" id="KW-0472">Membrane</keyword>
<keyword evidence="2" id="KW-0723">Serine/threonine-protein kinase</keyword>
<comment type="caution">
    <text evidence="16">The sequence shown here is derived from an EMBL/GenBank/DDBJ whole genome shotgun (WGS) entry which is preliminary data.</text>
</comment>
<keyword evidence="5 14" id="KW-0732">Signal</keyword>
<dbReference type="EMBL" id="JAMQYH010000004">
    <property type="protein sequence ID" value="KAJ1690659.1"/>
    <property type="molecule type" value="Genomic_DNA"/>
</dbReference>
<keyword evidence="9 13" id="KW-1133">Transmembrane helix</keyword>
<feature type="chain" id="PRO_5040188315" description="Protein kinase domain-containing protein" evidence="14">
    <location>
        <begin position="24"/>
        <end position="621"/>
    </location>
</feature>
<evidence type="ECO:0000256" key="1">
    <source>
        <dbReference type="ARBA" id="ARBA00004479"/>
    </source>
</evidence>
<keyword evidence="4 13" id="KW-0812">Transmembrane</keyword>